<comment type="subcellular location">
    <subcellularLocation>
        <location evidence="1">Nucleus</location>
    </subcellularLocation>
</comment>
<evidence type="ECO:0000313" key="10">
    <source>
        <dbReference type="EMBL" id="CAH2355545.1"/>
    </source>
</evidence>
<dbReference type="Proteomes" id="UP000837801">
    <property type="component" value="Unassembled WGS sequence"/>
</dbReference>
<evidence type="ECO:0000256" key="3">
    <source>
        <dbReference type="ARBA" id="ARBA00022019"/>
    </source>
</evidence>
<feature type="compositionally biased region" description="Polar residues" evidence="9">
    <location>
        <begin position="397"/>
        <end position="415"/>
    </location>
</feature>
<keyword evidence="5" id="KW-0498">Mitosis</keyword>
<dbReference type="GO" id="GO:0005635">
    <property type="term" value="C:nuclear envelope"/>
    <property type="evidence" value="ECO:0007669"/>
    <property type="project" value="TreeGrafter"/>
</dbReference>
<evidence type="ECO:0000256" key="1">
    <source>
        <dbReference type="ARBA" id="ARBA00004123"/>
    </source>
</evidence>
<dbReference type="GO" id="GO:0000776">
    <property type="term" value="C:kinetochore"/>
    <property type="evidence" value="ECO:0007669"/>
    <property type="project" value="TreeGrafter"/>
</dbReference>
<keyword evidence="8" id="KW-0175">Coiled coil</keyword>
<keyword evidence="7" id="KW-0131">Cell cycle</keyword>
<feature type="coiled-coil region" evidence="8">
    <location>
        <begin position="285"/>
        <end position="344"/>
    </location>
</feature>
<dbReference type="PANTHER" id="PTHR23168">
    <property type="entry name" value="MITOTIC SPINDLE ASSEMBLY CHECKPOINT PROTEIN MAD1 MITOTIC ARREST DEFICIENT-LIKE PROTEIN 1"/>
    <property type="match status" value="1"/>
</dbReference>
<evidence type="ECO:0000256" key="4">
    <source>
        <dbReference type="ARBA" id="ARBA00022618"/>
    </source>
</evidence>
<evidence type="ECO:0000256" key="2">
    <source>
        <dbReference type="ARBA" id="ARBA00008029"/>
    </source>
</evidence>
<dbReference type="GO" id="GO:0007094">
    <property type="term" value="P:mitotic spindle assembly checkpoint signaling"/>
    <property type="evidence" value="ECO:0007669"/>
    <property type="project" value="InterPro"/>
</dbReference>
<evidence type="ECO:0000313" key="11">
    <source>
        <dbReference type="Proteomes" id="UP000837801"/>
    </source>
</evidence>
<dbReference type="GO" id="GO:0051301">
    <property type="term" value="P:cell division"/>
    <property type="evidence" value="ECO:0007669"/>
    <property type="project" value="UniProtKB-KW"/>
</dbReference>
<dbReference type="EMBL" id="CAKXYY010000028">
    <property type="protein sequence ID" value="CAH2355545.1"/>
    <property type="molecule type" value="Genomic_DNA"/>
</dbReference>
<feature type="coiled-coil region" evidence="8">
    <location>
        <begin position="217"/>
        <end position="254"/>
    </location>
</feature>
<evidence type="ECO:0000256" key="9">
    <source>
        <dbReference type="SAM" id="MobiDB-lite"/>
    </source>
</evidence>
<keyword evidence="6" id="KW-0539">Nucleus</keyword>
<feature type="coiled-coil region" evidence="8">
    <location>
        <begin position="519"/>
        <end position="546"/>
    </location>
</feature>
<dbReference type="GO" id="GO:0072686">
    <property type="term" value="C:mitotic spindle"/>
    <property type="evidence" value="ECO:0007669"/>
    <property type="project" value="TreeGrafter"/>
</dbReference>
<keyword evidence="4" id="KW-0132">Cell division</keyword>
<gene>
    <name evidence="10" type="ORF">CLIB1423_28S00694</name>
</gene>
<keyword evidence="11" id="KW-1185">Reference proteome</keyword>
<proteinExistence type="inferred from homology"/>
<sequence>MTDSSPFIDHPRYDDIDDSTKQIISKLQFQISSSKTEQRLLVESKKDLSNQYEQLLKAKNEELESLKVNFEFVYNQREALKSKLENSEQTSSAKIQALQASVDESHSTVKTLERQNYELKSELSLVRNSGDQESNTIRYLKEENEQLQERIDELTSVNSELIDERDSISQRLRQEVDSSAGANSYQHTLKTNNLQLQKMNNSLQLKVDSLLQHKTSVEILKQKNHTLQQKLDQLESVQEKCYELEIEALDLKSQLEEFKKVFSEIDQSVSIKSIVDQFKQVTNNNLVLEDKFNQARIELDQVLRELQKVSNEKKNELVPKIQSLTEVLKNRQELVEKLEKQKLLNVKEIQYLRESLKTLDDLSVPKGEDNSEVKRLEKVIEIYKGERDGLIERVRQTEQSQTSIPDPSPVLNSSGKRPRTANTEDDDTINTAHFKLQKENISLLSTVKTLQDEISSLNSQISKFHQVQTKKEQIKVLQLRANNISKDQLVKQHTIDLLRKENKDLISNSQSDSIPRSVFERQEDDKEILQTKIDQLSKRISRLREVYSKKSCDILSIISKFFGYSVEFLPSPINPEDLTSSRIKLVSKYIQDSSAYLVIDVNSKLLKANGSNDFKQMCEELVTNWVNGKDQIPCFLGALNLKLYASYEKRKSAEN</sequence>
<dbReference type="GO" id="GO:0051315">
    <property type="term" value="P:attachment of mitotic spindle microtubules to kinetochore"/>
    <property type="evidence" value="ECO:0007669"/>
    <property type="project" value="TreeGrafter"/>
</dbReference>
<evidence type="ECO:0000256" key="8">
    <source>
        <dbReference type="SAM" id="Coils"/>
    </source>
</evidence>
<dbReference type="PANTHER" id="PTHR23168:SF0">
    <property type="entry name" value="MITOTIC SPINDLE ASSEMBLY CHECKPOINT PROTEIN MAD1"/>
    <property type="match status" value="1"/>
</dbReference>
<reference evidence="10" key="1">
    <citation type="submission" date="2022-03" db="EMBL/GenBank/DDBJ databases">
        <authorList>
            <person name="Legras J.-L."/>
            <person name="Devillers H."/>
            <person name="Grondin C."/>
        </authorList>
    </citation>
    <scope>NUCLEOTIDE SEQUENCE</scope>
    <source>
        <strain evidence="10">CLIB 1423</strain>
    </source>
</reference>
<evidence type="ECO:0000256" key="6">
    <source>
        <dbReference type="ARBA" id="ARBA00023242"/>
    </source>
</evidence>
<protein>
    <recommendedName>
        <fullName evidence="3">Spindle assembly checkpoint component MAD1</fullName>
    </recommendedName>
</protein>
<evidence type="ECO:0000256" key="7">
    <source>
        <dbReference type="ARBA" id="ARBA00023306"/>
    </source>
</evidence>
<comment type="caution">
    <text evidence="10">The sequence shown here is derived from an EMBL/GenBank/DDBJ whole genome shotgun (WGS) entry which is preliminary data.</text>
</comment>
<dbReference type="AlphaFoldDB" id="A0A9P0QV20"/>
<comment type="similarity">
    <text evidence="2">Belongs to the MAD1 family.</text>
</comment>
<organism evidence="10 11">
    <name type="scientific">[Candida] railenensis</name>
    <dbReference type="NCBI Taxonomy" id="45579"/>
    <lineage>
        <taxon>Eukaryota</taxon>
        <taxon>Fungi</taxon>
        <taxon>Dikarya</taxon>
        <taxon>Ascomycota</taxon>
        <taxon>Saccharomycotina</taxon>
        <taxon>Pichiomycetes</taxon>
        <taxon>Debaryomycetaceae</taxon>
        <taxon>Kurtzmaniella</taxon>
    </lineage>
</organism>
<name>A0A9P0QV20_9ASCO</name>
<evidence type="ECO:0000256" key="5">
    <source>
        <dbReference type="ARBA" id="ARBA00022776"/>
    </source>
</evidence>
<feature type="region of interest" description="Disordered" evidence="9">
    <location>
        <begin position="395"/>
        <end position="425"/>
    </location>
</feature>
<feature type="coiled-coil region" evidence="8">
    <location>
        <begin position="41"/>
        <end position="164"/>
    </location>
</feature>
<dbReference type="Gene3D" id="3.30.457.60">
    <property type="match status" value="1"/>
</dbReference>
<dbReference type="Pfam" id="PF05557">
    <property type="entry name" value="MAD"/>
    <property type="match status" value="1"/>
</dbReference>
<dbReference type="OrthoDB" id="331602at2759"/>
<accession>A0A9P0QV20</accession>
<dbReference type="InterPro" id="IPR008672">
    <property type="entry name" value="Mad1"/>
</dbReference>